<name>A0A1X0DP79_MYCHE</name>
<evidence type="ECO:0000313" key="3">
    <source>
        <dbReference type="EMBL" id="ORA73660.1"/>
    </source>
</evidence>
<dbReference type="STRING" id="53376.BST25_11575"/>
<dbReference type="AlphaFoldDB" id="A0A1X0DP79"/>
<reference evidence="3 4" key="1">
    <citation type="submission" date="2017-02" db="EMBL/GenBank/DDBJ databases">
        <title>The new phylogeny of genus Mycobacterium.</title>
        <authorList>
            <person name="Tortoli E."/>
            <person name="Trovato A."/>
            <person name="Cirillo D.M."/>
        </authorList>
    </citation>
    <scope>NUCLEOTIDE SEQUENCE [LARGE SCALE GENOMIC DNA]</scope>
    <source>
        <strain evidence="3 4">DSM 44471</strain>
    </source>
</reference>
<dbReference type="EMBL" id="MVHR01000014">
    <property type="protein sequence ID" value="ORA73660.1"/>
    <property type="molecule type" value="Genomic_DNA"/>
</dbReference>
<dbReference type="InterPro" id="IPR014914">
    <property type="entry name" value="RES_dom"/>
</dbReference>
<keyword evidence="4" id="KW-1185">Reference proteome</keyword>
<comment type="caution">
    <text evidence="3">The sequence shown here is derived from an EMBL/GenBank/DDBJ whole genome shotgun (WGS) entry which is preliminary data.</text>
</comment>
<feature type="domain" description="RES" evidence="2">
    <location>
        <begin position="71"/>
        <end position="199"/>
    </location>
</feature>
<dbReference type="Proteomes" id="UP000192566">
    <property type="component" value="Unassembled WGS sequence"/>
</dbReference>
<gene>
    <name evidence="3" type="ORF">BST25_11575</name>
</gene>
<accession>A0A1X0DP79</accession>
<dbReference type="Pfam" id="PF08808">
    <property type="entry name" value="RES"/>
    <property type="match status" value="1"/>
</dbReference>
<sequence>MDRDRRMGGYVTGDPMLPEPPPPHVLRSLGINDDEMRAIGTDEIWWRVHRTGGEHVLAWNALRTFGPVLRFDSHPLPKGEHVRHGVWYGAATPCAALGEAYQVDRTIDRERGRPYLTGLSFTRPLTVLDLAADSQGAWVTRVGGTFAISTSPHTVTQQWARHITEAFCDLDGLRYNSRFAGDPCLALFAPAASAMPNRPKVSLPLAHPDLAGRIAGAAKRLGYGVV</sequence>
<dbReference type="SMART" id="SM00953">
    <property type="entry name" value="RES"/>
    <property type="match status" value="1"/>
</dbReference>
<evidence type="ECO:0000259" key="2">
    <source>
        <dbReference type="SMART" id="SM00953"/>
    </source>
</evidence>
<proteinExistence type="predicted"/>
<organism evidence="3 4">
    <name type="scientific">Mycobacterium heidelbergense</name>
    <dbReference type="NCBI Taxonomy" id="53376"/>
    <lineage>
        <taxon>Bacteria</taxon>
        <taxon>Bacillati</taxon>
        <taxon>Actinomycetota</taxon>
        <taxon>Actinomycetes</taxon>
        <taxon>Mycobacteriales</taxon>
        <taxon>Mycobacteriaceae</taxon>
        <taxon>Mycobacterium</taxon>
        <taxon>Mycobacterium simiae complex</taxon>
    </lineage>
</organism>
<protein>
    <recommendedName>
        <fullName evidence="2">RES domain-containing protein</fullName>
    </recommendedName>
</protein>
<evidence type="ECO:0000313" key="4">
    <source>
        <dbReference type="Proteomes" id="UP000192566"/>
    </source>
</evidence>
<evidence type="ECO:0000256" key="1">
    <source>
        <dbReference type="SAM" id="MobiDB-lite"/>
    </source>
</evidence>
<feature type="region of interest" description="Disordered" evidence="1">
    <location>
        <begin position="1"/>
        <end position="22"/>
    </location>
</feature>